<dbReference type="InterPro" id="IPR027417">
    <property type="entry name" value="P-loop_NTPase"/>
</dbReference>
<gene>
    <name evidence="2" type="ORF">B1B_11359</name>
</gene>
<name>T1BAT3_9ZZZZ</name>
<reference evidence="2" key="1">
    <citation type="submission" date="2013-08" db="EMBL/GenBank/DDBJ databases">
        <authorList>
            <person name="Mendez C."/>
            <person name="Richter M."/>
            <person name="Ferrer M."/>
            <person name="Sanchez J."/>
        </authorList>
    </citation>
    <scope>NUCLEOTIDE SEQUENCE</scope>
</reference>
<feature type="domain" description="AAA" evidence="1">
    <location>
        <begin position="1"/>
        <end position="196"/>
    </location>
</feature>
<accession>T1BAT3</accession>
<dbReference type="InterPro" id="IPR025669">
    <property type="entry name" value="AAA_dom"/>
</dbReference>
<dbReference type="InterPro" id="IPR050678">
    <property type="entry name" value="DNA_Partitioning_ATPase"/>
</dbReference>
<dbReference type="PANTHER" id="PTHR13696:SF99">
    <property type="entry name" value="COBYRINIC ACID AC-DIAMIDE SYNTHASE"/>
    <property type="match status" value="1"/>
</dbReference>
<proteinExistence type="predicted"/>
<dbReference type="SUPFAM" id="SSF52540">
    <property type="entry name" value="P-loop containing nucleoside triphosphate hydrolases"/>
    <property type="match status" value="1"/>
</dbReference>
<dbReference type="Pfam" id="PF13614">
    <property type="entry name" value="AAA_31"/>
    <property type="match status" value="1"/>
</dbReference>
<reference evidence="2" key="2">
    <citation type="journal article" date="2014" name="ISME J.">
        <title>Microbial stratification in low pH oxic and suboxic macroscopic growths along an acid mine drainage.</title>
        <authorList>
            <person name="Mendez-Garcia C."/>
            <person name="Mesa V."/>
            <person name="Sprenger R.R."/>
            <person name="Richter M."/>
            <person name="Diez M.S."/>
            <person name="Solano J."/>
            <person name="Bargiela R."/>
            <person name="Golyshina O.V."/>
            <person name="Manteca A."/>
            <person name="Ramos J.L."/>
            <person name="Gallego J.R."/>
            <person name="Llorente I."/>
            <person name="Martins Dos Santos V.A."/>
            <person name="Jensen O.N."/>
            <person name="Pelaez A.I."/>
            <person name="Sanchez J."/>
            <person name="Ferrer M."/>
        </authorList>
    </citation>
    <scope>NUCLEOTIDE SEQUENCE</scope>
</reference>
<protein>
    <submittedName>
        <fullName evidence="2">Phage-related regulatory protein cII</fullName>
    </submittedName>
</protein>
<organism evidence="2">
    <name type="scientific">mine drainage metagenome</name>
    <dbReference type="NCBI Taxonomy" id="410659"/>
    <lineage>
        <taxon>unclassified sequences</taxon>
        <taxon>metagenomes</taxon>
        <taxon>ecological metagenomes</taxon>
    </lineage>
</organism>
<evidence type="ECO:0000259" key="1">
    <source>
        <dbReference type="Pfam" id="PF13614"/>
    </source>
</evidence>
<dbReference type="EMBL" id="AUZY01007370">
    <property type="protein sequence ID" value="EQD50094.1"/>
    <property type="molecule type" value="Genomic_DNA"/>
</dbReference>
<dbReference type="AlphaFoldDB" id="T1BAT3"/>
<dbReference type="CDD" id="cd02042">
    <property type="entry name" value="ParAB_family"/>
    <property type="match status" value="1"/>
</dbReference>
<dbReference type="PANTHER" id="PTHR13696">
    <property type="entry name" value="P-LOOP CONTAINING NUCLEOSIDE TRIPHOSPHATE HYDROLASE"/>
    <property type="match status" value="1"/>
</dbReference>
<comment type="caution">
    <text evidence="2">The sequence shown here is derived from an EMBL/GenBank/DDBJ whole genome shotgun (WGS) entry which is preliminary data.</text>
</comment>
<evidence type="ECO:0000313" key="2">
    <source>
        <dbReference type="EMBL" id="EQD50094.1"/>
    </source>
</evidence>
<sequence length="331" mass="36733">MKTIAFFNNKGGVGKTSLVYHLAWMYADMELPIIAADLDPQANLTSMFVDDDRLEVLWPADHSHAKTIFGSIQPLLEGTGDVASPHVENIADNIGLLVGDLALSASEDELTSQWPDCLDRKPRAFRVLSAIWRVIERAAQEREAGLVLIDVGPNLGAVNRTALISAEHVVIPLAPDLYSLQGLRNLGPTLRRWRQEWSERRERNPINDLSIPSGDMRPAGYVLLQHAVRLDRPVKAYDRWMARIPAVYREAVLDKKPGKVAQAIGDDPHCLAALKHYRSLMPLAQEARKPMFFLKPADGAIGGHGKAVQDCYKDFRALARTIADQCGVRIP</sequence>
<dbReference type="Gene3D" id="3.40.50.300">
    <property type="entry name" value="P-loop containing nucleotide triphosphate hydrolases"/>
    <property type="match status" value="1"/>
</dbReference>